<feature type="domain" description="LytR/CpsA/Psr regulator C-terminal" evidence="3">
    <location>
        <begin position="92"/>
        <end position="176"/>
    </location>
</feature>
<evidence type="ECO:0000256" key="1">
    <source>
        <dbReference type="SAM" id="MobiDB-lite"/>
    </source>
</evidence>
<dbReference type="AlphaFoldDB" id="A0A4R5KCF2"/>
<dbReference type="InterPro" id="IPR027381">
    <property type="entry name" value="LytR/CpsA/Psr_C"/>
</dbReference>
<dbReference type="Proteomes" id="UP000295511">
    <property type="component" value="Unassembled WGS sequence"/>
</dbReference>
<feature type="compositionally biased region" description="Polar residues" evidence="1">
    <location>
        <begin position="204"/>
        <end position="214"/>
    </location>
</feature>
<keyword evidence="2" id="KW-0812">Transmembrane</keyword>
<feature type="transmembrane region" description="Helical" evidence="2">
    <location>
        <begin position="36"/>
        <end position="59"/>
    </location>
</feature>
<gene>
    <name evidence="4" type="ORF">E1809_18565</name>
</gene>
<comment type="caution">
    <text evidence="4">The sequence shown here is derived from an EMBL/GenBank/DDBJ whole genome shotgun (WGS) entry which is preliminary data.</text>
</comment>
<dbReference type="Gene3D" id="3.30.70.2390">
    <property type="match status" value="1"/>
</dbReference>
<accession>A0A4R5KCF2</accession>
<keyword evidence="2" id="KW-0472">Membrane</keyword>
<proteinExistence type="predicted"/>
<evidence type="ECO:0000313" key="4">
    <source>
        <dbReference type="EMBL" id="TDF92295.1"/>
    </source>
</evidence>
<sequence>MTQLHGHHVVSGSELRATFTDMPGPEGHPGWLRRRLLHGIVLVLLVGVIAAGIVGAIAVMNGTIRLPSAAITQTPATLCPTTVFDYTPNNKVSVNVFNATGRAGLAKSVADQLTARGYKVLGVDNTTTSYTGTAVVVSGSSGQAAAFNIQRNIAGTDYYQDQRSNASVDIILAPGFSTLVDAGLVDNTPGKLSCPREDQRIADNSKQPIVPTSK</sequence>
<dbReference type="EMBL" id="SMRU01000024">
    <property type="protein sequence ID" value="TDF92295.1"/>
    <property type="molecule type" value="Genomic_DNA"/>
</dbReference>
<name>A0A4R5KCF2_9MICC</name>
<protein>
    <submittedName>
        <fullName evidence="4">LytR family transcriptional regulator</fullName>
    </submittedName>
</protein>
<reference evidence="4 5" key="1">
    <citation type="submission" date="2019-03" db="EMBL/GenBank/DDBJ databases">
        <title>Whole genome sequence of Arthrobacter sp JH1-1.</title>
        <authorList>
            <person name="Trinh H.N."/>
        </authorList>
    </citation>
    <scope>NUCLEOTIDE SEQUENCE [LARGE SCALE GENOMIC DNA]</scope>
    <source>
        <strain evidence="4 5">JH1-1</strain>
    </source>
</reference>
<feature type="compositionally biased region" description="Basic and acidic residues" evidence="1">
    <location>
        <begin position="194"/>
        <end position="203"/>
    </location>
</feature>
<dbReference type="RefSeq" id="WP_133205769.1">
    <property type="nucleotide sequence ID" value="NZ_SMRU01000024.1"/>
</dbReference>
<keyword evidence="5" id="KW-1185">Reference proteome</keyword>
<evidence type="ECO:0000256" key="2">
    <source>
        <dbReference type="SAM" id="Phobius"/>
    </source>
</evidence>
<dbReference type="OrthoDB" id="4864198at2"/>
<keyword evidence="2" id="KW-1133">Transmembrane helix</keyword>
<organism evidence="4 5">
    <name type="scientific">Arthrobacter terricola</name>
    <dbReference type="NCBI Taxonomy" id="2547396"/>
    <lineage>
        <taxon>Bacteria</taxon>
        <taxon>Bacillati</taxon>
        <taxon>Actinomycetota</taxon>
        <taxon>Actinomycetes</taxon>
        <taxon>Micrococcales</taxon>
        <taxon>Micrococcaceae</taxon>
        <taxon>Arthrobacter</taxon>
    </lineage>
</organism>
<evidence type="ECO:0000313" key="5">
    <source>
        <dbReference type="Proteomes" id="UP000295511"/>
    </source>
</evidence>
<dbReference type="Pfam" id="PF13399">
    <property type="entry name" value="LytR_C"/>
    <property type="match status" value="1"/>
</dbReference>
<evidence type="ECO:0000259" key="3">
    <source>
        <dbReference type="Pfam" id="PF13399"/>
    </source>
</evidence>
<feature type="region of interest" description="Disordered" evidence="1">
    <location>
        <begin position="192"/>
        <end position="214"/>
    </location>
</feature>